<dbReference type="PROSITE" id="PS50279">
    <property type="entry name" value="BPTI_KUNITZ_2"/>
    <property type="match status" value="3"/>
</dbReference>
<dbReference type="InterPro" id="IPR036880">
    <property type="entry name" value="Kunitz_BPTI_sf"/>
</dbReference>
<evidence type="ECO:0000259" key="6">
    <source>
        <dbReference type="PROSITE" id="PS50279"/>
    </source>
</evidence>
<dbReference type="FunFam" id="4.10.410.10:FF:000004">
    <property type="entry name" value="Tissue factor pathway inhibitor"/>
    <property type="match status" value="1"/>
</dbReference>
<dbReference type="SMART" id="SM00131">
    <property type="entry name" value="KU"/>
    <property type="match status" value="3"/>
</dbReference>
<evidence type="ECO:0000313" key="8">
    <source>
        <dbReference type="Proteomes" id="UP000472271"/>
    </source>
</evidence>
<name>A0A673B913_9TELE</name>
<sequence length="241" mass="27307">MDIISIYLCINFNYCALCFVEVCRLPPKTGPCRAYITRFFYNSTSMKCEVFVYGGCDGNRNNFGNMAQCKKACHMAEVCHLPPQTGSCNMYEDRYFYNSTSKSCNRFVYGGCDGNQNNFKHKANCMHRCQPEKVCNQPPGPGGGSGNLKRFFYNSTSRSCEVFIYRGCGGNQNRFRSKRECIHTCQPLVKCGGKPPPQKKQTYSVFSSPNCYLKWDTTCSESVAETIALHSIQNSRFFVDI</sequence>
<evidence type="ECO:0000256" key="2">
    <source>
        <dbReference type="ARBA" id="ARBA00022525"/>
    </source>
</evidence>
<dbReference type="InterPro" id="IPR002223">
    <property type="entry name" value="Kunitz_BPTI"/>
</dbReference>
<feature type="domain" description="BPTI/Kunitz inhibitor" evidence="6">
    <location>
        <begin position="135"/>
        <end position="185"/>
    </location>
</feature>
<dbReference type="GO" id="GO:0005615">
    <property type="term" value="C:extracellular space"/>
    <property type="evidence" value="ECO:0007669"/>
    <property type="project" value="TreeGrafter"/>
</dbReference>
<dbReference type="CDD" id="cd00109">
    <property type="entry name" value="Kunitz-type"/>
    <property type="match status" value="3"/>
</dbReference>
<evidence type="ECO:0000256" key="4">
    <source>
        <dbReference type="ARBA" id="ARBA00022900"/>
    </source>
</evidence>
<evidence type="ECO:0000313" key="7">
    <source>
        <dbReference type="Ensembl" id="ENSSORP00005037092.1"/>
    </source>
</evidence>
<dbReference type="SUPFAM" id="SSF57362">
    <property type="entry name" value="BPTI-like"/>
    <property type="match status" value="3"/>
</dbReference>
<dbReference type="Ensembl" id="ENSSORT00005038062.1">
    <property type="protein sequence ID" value="ENSSORP00005037092.1"/>
    <property type="gene ID" value="ENSSORG00005017416.1"/>
</dbReference>
<dbReference type="Gene3D" id="4.10.410.10">
    <property type="entry name" value="Pancreatic trypsin inhibitor Kunitz domain"/>
    <property type="match status" value="3"/>
</dbReference>
<proteinExistence type="predicted"/>
<reference evidence="7" key="2">
    <citation type="submission" date="2025-08" db="UniProtKB">
        <authorList>
            <consortium name="Ensembl"/>
        </authorList>
    </citation>
    <scope>IDENTIFICATION</scope>
</reference>
<dbReference type="InParanoid" id="A0A673B913"/>
<feature type="domain" description="BPTI/Kunitz inhibitor" evidence="6">
    <location>
        <begin position="79"/>
        <end position="129"/>
    </location>
</feature>
<dbReference type="FunFam" id="4.10.410.10:FF:000011">
    <property type="entry name" value="Tissue factor pathway inhibitor"/>
    <property type="match status" value="1"/>
</dbReference>
<keyword evidence="8" id="KW-1185">Reference proteome</keyword>
<dbReference type="PRINTS" id="PR00759">
    <property type="entry name" value="BASICPTASE"/>
</dbReference>
<reference evidence="7" key="1">
    <citation type="submission" date="2019-06" db="EMBL/GenBank/DDBJ databases">
        <authorList>
            <consortium name="Wellcome Sanger Institute Data Sharing"/>
        </authorList>
    </citation>
    <scope>NUCLEOTIDE SEQUENCE [LARGE SCALE GENOMIC DNA]</scope>
</reference>
<comment type="subcellular location">
    <subcellularLocation>
        <location evidence="1">Secreted</location>
    </subcellularLocation>
</comment>
<dbReference type="PANTHER" id="PTHR10083:SF374">
    <property type="entry name" value="BPTI_KUNITZ INHIBITOR DOMAIN-CONTAINING PROTEIN"/>
    <property type="match status" value="1"/>
</dbReference>
<dbReference type="GO" id="GO:0004867">
    <property type="term" value="F:serine-type endopeptidase inhibitor activity"/>
    <property type="evidence" value="ECO:0007669"/>
    <property type="project" value="UniProtKB-KW"/>
</dbReference>
<evidence type="ECO:0000256" key="3">
    <source>
        <dbReference type="ARBA" id="ARBA00022690"/>
    </source>
</evidence>
<keyword evidence="2" id="KW-0964">Secreted</keyword>
<reference evidence="7" key="3">
    <citation type="submission" date="2025-09" db="UniProtKB">
        <authorList>
            <consortium name="Ensembl"/>
        </authorList>
    </citation>
    <scope>IDENTIFICATION</scope>
</reference>
<feature type="domain" description="BPTI/Kunitz inhibitor" evidence="6">
    <location>
        <begin position="23"/>
        <end position="73"/>
    </location>
</feature>
<dbReference type="AlphaFoldDB" id="A0A673B913"/>
<dbReference type="InterPro" id="IPR020901">
    <property type="entry name" value="Prtase_inh_Kunz-CS"/>
</dbReference>
<evidence type="ECO:0000256" key="1">
    <source>
        <dbReference type="ARBA" id="ARBA00004613"/>
    </source>
</evidence>
<dbReference type="Pfam" id="PF00014">
    <property type="entry name" value="Kunitz_BPTI"/>
    <property type="match status" value="3"/>
</dbReference>
<dbReference type="InterPro" id="IPR050098">
    <property type="entry name" value="TFPI/VKTCI-like"/>
</dbReference>
<keyword evidence="3" id="KW-0646">Protease inhibitor</keyword>
<evidence type="ECO:0000256" key="5">
    <source>
        <dbReference type="ARBA" id="ARBA00023157"/>
    </source>
</evidence>
<organism evidence="7 8">
    <name type="scientific">Sphaeramia orbicularis</name>
    <name type="common">orbiculate cardinalfish</name>
    <dbReference type="NCBI Taxonomy" id="375764"/>
    <lineage>
        <taxon>Eukaryota</taxon>
        <taxon>Metazoa</taxon>
        <taxon>Chordata</taxon>
        <taxon>Craniata</taxon>
        <taxon>Vertebrata</taxon>
        <taxon>Euteleostomi</taxon>
        <taxon>Actinopterygii</taxon>
        <taxon>Neopterygii</taxon>
        <taxon>Teleostei</taxon>
        <taxon>Neoteleostei</taxon>
        <taxon>Acanthomorphata</taxon>
        <taxon>Gobiaria</taxon>
        <taxon>Kurtiformes</taxon>
        <taxon>Apogonoidei</taxon>
        <taxon>Apogonidae</taxon>
        <taxon>Apogoninae</taxon>
        <taxon>Sphaeramia</taxon>
    </lineage>
</organism>
<dbReference type="Proteomes" id="UP000472271">
    <property type="component" value="Chromosome 12"/>
</dbReference>
<protein>
    <recommendedName>
        <fullName evidence="6">BPTI/Kunitz inhibitor domain-containing protein</fullName>
    </recommendedName>
</protein>
<dbReference type="PANTHER" id="PTHR10083">
    <property type="entry name" value="KUNITZ-TYPE PROTEASE INHIBITOR-RELATED"/>
    <property type="match status" value="1"/>
</dbReference>
<accession>A0A673B913</accession>
<dbReference type="PROSITE" id="PS00280">
    <property type="entry name" value="BPTI_KUNITZ_1"/>
    <property type="match status" value="2"/>
</dbReference>
<keyword evidence="5" id="KW-1015">Disulfide bond</keyword>
<keyword evidence="4" id="KW-0722">Serine protease inhibitor</keyword>